<gene>
    <name evidence="7" type="ORF">ISU02_13880</name>
</gene>
<comment type="similarity">
    <text evidence="1">Belongs to the ribonucleoside diphosphate reductase class-2 family.</text>
</comment>
<comment type="caution">
    <text evidence="7">The sequence shown here is derived from an EMBL/GenBank/DDBJ whole genome shotgun (WGS) entry which is preliminary data.</text>
</comment>
<dbReference type="Proteomes" id="UP000614200">
    <property type="component" value="Unassembled WGS sequence"/>
</dbReference>
<dbReference type="EC" id="1.17.4.1" evidence="2"/>
<dbReference type="InterPro" id="IPR024434">
    <property type="entry name" value="TSCPD_dom"/>
</dbReference>
<evidence type="ECO:0000256" key="4">
    <source>
        <dbReference type="ARBA" id="ARBA00022741"/>
    </source>
</evidence>
<sequence length="82" mass="9005">MTVSYIPSGVCSKKIEFELENDTVKNVEFSNGCQGNLKAICLLVDGFSAQEIIDKFKGIQCKTRGTSCPDQLAKALEFALNR</sequence>
<keyword evidence="8" id="KW-1185">Reference proteome</keyword>
<dbReference type="NCBIfam" id="TIGR03905">
    <property type="entry name" value="TIGR03905_4_Cys"/>
    <property type="match status" value="1"/>
</dbReference>
<reference evidence="7 8" key="1">
    <citation type="submission" date="2020-11" db="EMBL/GenBank/DDBJ databases">
        <title>Fusibacter basophilias sp. nov.</title>
        <authorList>
            <person name="Qiu D."/>
        </authorList>
    </citation>
    <scope>NUCLEOTIDE SEQUENCE [LARGE SCALE GENOMIC DNA]</scope>
    <source>
        <strain evidence="7 8">Q10-2</strain>
    </source>
</reference>
<dbReference type="EMBL" id="JADKNH010000008">
    <property type="protein sequence ID" value="MBF4694207.1"/>
    <property type="molecule type" value="Genomic_DNA"/>
</dbReference>
<dbReference type="InterPro" id="IPR023806">
    <property type="entry name" value="CHP03905"/>
</dbReference>
<dbReference type="RefSeq" id="WP_194702444.1">
    <property type="nucleotide sequence ID" value="NZ_JADKNH010000008.1"/>
</dbReference>
<evidence type="ECO:0000256" key="2">
    <source>
        <dbReference type="ARBA" id="ARBA00012274"/>
    </source>
</evidence>
<comment type="catalytic activity">
    <reaction evidence="5">
        <text>a 2'-deoxyribonucleoside 5'-diphosphate + [thioredoxin]-disulfide + H2O = a ribonucleoside 5'-diphosphate + [thioredoxin]-dithiol</text>
        <dbReference type="Rhea" id="RHEA:23252"/>
        <dbReference type="Rhea" id="RHEA-COMP:10698"/>
        <dbReference type="Rhea" id="RHEA-COMP:10700"/>
        <dbReference type="ChEBI" id="CHEBI:15377"/>
        <dbReference type="ChEBI" id="CHEBI:29950"/>
        <dbReference type="ChEBI" id="CHEBI:50058"/>
        <dbReference type="ChEBI" id="CHEBI:57930"/>
        <dbReference type="ChEBI" id="CHEBI:73316"/>
        <dbReference type="EC" id="1.17.4.1"/>
    </reaction>
</comment>
<evidence type="ECO:0000256" key="3">
    <source>
        <dbReference type="ARBA" id="ARBA00022634"/>
    </source>
</evidence>
<keyword evidence="4" id="KW-0547">Nucleotide-binding</keyword>
<protein>
    <recommendedName>
        <fullName evidence="2">ribonucleoside-diphosphate reductase</fullName>
        <ecNumber evidence="2">1.17.4.1</ecNumber>
    </recommendedName>
</protein>
<keyword evidence="3" id="KW-0237">DNA synthesis</keyword>
<evidence type="ECO:0000313" key="7">
    <source>
        <dbReference type="EMBL" id="MBF4694207.1"/>
    </source>
</evidence>
<dbReference type="Pfam" id="PF12637">
    <property type="entry name" value="TSCPD"/>
    <property type="match status" value="1"/>
</dbReference>
<evidence type="ECO:0000259" key="6">
    <source>
        <dbReference type="Pfam" id="PF12637"/>
    </source>
</evidence>
<organism evidence="7 8">
    <name type="scientific">Fusibacter ferrireducens</name>
    <dbReference type="NCBI Taxonomy" id="2785058"/>
    <lineage>
        <taxon>Bacteria</taxon>
        <taxon>Bacillati</taxon>
        <taxon>Bacillota</taxon>
        <taxon>Clostridia</taxon>
        <taxon>Eubacteriales</taxon>
        <taxon>Eubacteriales Family XII. Incertae Sedis</taxon>
        <taxon>Fusibacter</taxon>
    </lineage>
</organism>
<proteinExistence type="inferred from homology"/>
<feature type="domain" description="TSCPD" evidence="6">
    <location>
        <begin position="4"/>
        <end position="77"/>
    </location>
</feature>
<evidence type="ECO:0000313" key="8">
    <source>
        <dbReference type="Proteomes" id="UP000614200"/>
    </source>
</evidence>
<accession>A0ABR9ZUQ9</accession>
<name>A0ABR9ZUQ9_9FIRM</name>
<evidence type="ECO:0000256" key="5">
    <source>
        <dbReference type="ARBA" id="ARBA00047754"/>
    </source>
</evidence>
<evidence type="ECO:0000256" key="1">
    <source>
        <dbReference type="ARBA" id="ARBA00007405"/>
    </source>
</evidence>